<feature type="domain" description="Bet v I/Major latex protein" evidence="1">
    <location>
        <begin position="2"/>
        <end position="46"/>
    </location>
</feature>
<name>A0A2G2XXQ1_CAPAN</name>
<dbReference type="SUPFAM" id="SSF55961">
    <property type="entry name" value="Bet v1-like"/>
    <property type="match status" value="1"/>
</dbReference>
<reference evidence="2 3" key="1">
    <citation type="journal article" date="2014" name="Nat. Genet.">
        <title>Genome sequence of the hot pepper provides insights into the evolution of pungency in Capsicum species.</title>
        <authorList>
            <person name="Kim S."/>
            <person name="Park M."/>
            <person name="Yeom S.I."/>
            <person name="Kim Y.M."/>
            <person name="Lee J.M."/>
            <person name="Lee H.A."/>
            <person name="Seo E."/>
            <person name="Choi J."/>
            <person name="Cheong K."/>
            <person name="Kim K.T."/>
            <person name="Jung K."/>
            <person name="Lee G.W."/>
            <person name="Oh S.K."/>
            <person name="Bae C."/>
            <person name="Kim S.B."/>
            <person name="Lee H.Y."/>
            <person name="Kim S.Y."/>
            <person name="Kim M.S."/>
            <person name="Kang B.C."/>
            <person name="Jo Y.D."/>
            <person name="Yang H.B."/>
            <person name="Jeong H.J."/>
            <person name="Kang W.H."/>
            <person name="Kwon J.K."/>
            <person name="Shin C."/>
            <person name="Lim J.Y."/>
            <person name="Park J.H."/>
            <person name="Huh J.H."/>
            <person name="Kim J.S."/>
            <person name="Kim B.D."/>
            <person name="Cohen O."/>
            <person name="Paran I."/>
            <person name="Suh M.C."/>
            <person name="Lee S.B."/>
            <person name="Kim Y.K."/>
            <person name="Shin Y."/>
            <person name="Noh S.J."/>
            <person name="Park J."/>
            <person name="Seo Y.S."/>
            <person name="Kwon S.Y."/>
            <person name="Kim H.A."/>
            <person name="Park J.M."/>
            <person name="Kim H.J."/>
            <person name="Choi S.B."/>
            <person name="Bosland P.W."/>
            <person name="Reeves G."/>
            <person name="Jo S.H."/>
            <person name="Lee B.W."/>
            <person name="Cho H.T."/>
            <person name="Choi H.S."/>
            <person name="Lee M.S."/>
            <person name="Yu Y."/>
            <person name="Do Choi Y."/>
            <person name="Park B.S."/>
            <person name="van Deynze A."/>
            <person name="Ashrafi H."/>
            <person name="Hill T."/>
            <person name="Kim W.T."/>
            <person name="Pai H.S."/>
            <person name="Ahn H.K."/>
            <person name="Yeam I."/>
            <person name="Giovannoni J.J."/>
            <person name="Rose J.K."/>
            <person name="Sorensen I."/>
            <person name="Lee S.J."/>
            <person name="Kim R.W."/>
            <person name="Choi I.Y."/>
            <person name="Choi B.S."/>
            <person name="Lim J.S."/>
            <person name="Lee Y.H."/>
            <person name="Choi D."/>
        </authorList>
    </citation>
    <scope>NUCLEOTIDE SEQUENCE [LARGE SCALE GENOMIC DNA]</scope>
    <source>
        <strain evidence="3">cv. CM334</strain>
    </source>
</reference>
<evidence type="ECO:0000313" key="3">
    <source>
        <dbReference type="Proteomes" id="UP000222542"/>
    </source>
</evidence>
<evidence type="ECO:0000313" key="2">
    <source>
        <dbReference type="EMBL" id="PHT62265.1"/>
    </source>
</evidence>
<organism evidence="2 3">
    <name type="scientific">Capsicum annuum</name>
    <name type="common">Capsicum pepper</name>
    <dbReference type="NCBI Taxonomy" id="4072"/>
    <lineage>
        <taxon>Eukaryota</taxon>
        <taxon>Viridiplantae</taxon>
        <taxon>Streptophyta</taxon>
        <taxon>Embryophyta</taxon>
        <taxon>Tracheophyta</taxon>
        <taxon>Spermatophyta</taxon>
        <taxon>Magnoliopsida</taxon>
        <taxon>eudicotyledons</taxon>
        <taxon>Gunneridae</taxon>
        <taxon>Pentapetalae</taxon>
        <taxon>asterids</taxon>
        <taxon>lamiids</taxon>
        <taxon>Solanales</taxon>
        <taxon>Solanaceae</taxon>
        <taxon>Solanoideae</taxon>
        <taxon>Capsiceae</taxon>
        <taxon>Capsicum</taxon>
    </lineage>
</organism>
<dbReference type="Gene3D" id="3.30.530.20">
    <property type="match status" value="1"/>
</dbReference>
<protein>
    <recommendedName>
        <fullName evidence="1">Bet v I/Major latex protein domain-containing protein</fullName>
    </recommendedName>
</protein>
<proteinExistence type="predicted"/>
<reference evidence="2 3" key="2">
    <citation type="journal article" date="2017" name="Genome Biol.">
        <title>New reference genome sequences of hot pepper reveal the massive evolution of plant disease-resistance genes by retroduplication.</title>
        <authorList>
            <person name="Kim S."/>
            <person name="Park J."/>
            <person name="Yeom S.I."/>
            <person name="Kim Y.M."/>
            <person name="Seo E."/>
            <person name="Kim K.T."/>
            <person name="Kim M.S."/>
            <person name="Lee J.M."/>
            <person name="Cheong K."/>
            <person name="Shin H.S."/>
            <person name="Kim S.B."/>
            <person name="Han K."/>
            <person name="Lee J."/>
            <person name="Park M."/>
            <person name="Lee H.A."/>
            <person name="Lee H.Y."/>
            <person name="Lee Y."/>
            <person name="Oh S."/>
            <person name="Lee J.H."/>
            <person name="Choi E."/>
            <person name="Choi E."/>
            <person name="Lee S.E."/>
            <person name="Jeon J."/>
            <person name="Kim H."/>
            <person name="Choi G."/>
            <person name="Song H."/>
            <person name="Lee J."/>
            <person name="Lee S.C."/>
            <person name="Kwon J.K."/>
            <person name="Lee H.Y."/>
            <person name="Koo N."/>
            <person name="Hong Y."/>
            <person name="Kim R.W."/>
            <person name="Kang W.H."/>
            <person name="Huh J.H."/>
            <person name="Kang B.C."/>
            <person name="Yang T.J."/>
            <person name="Lee Y.H."/>
            <person name="Bennetzen J.L."/>
            <person name="Choi D."/>
        </authorList>
    </citation>
    <scope>NUCLEOTIDE SEQUENCE [LARGE SCALE GENOMIC DNA]</scope>
    <source>
        <strain evidence="3">cv. CM334</strain>
    </source>
</reference>
<dbReference type="Pfam" id="PF00407">
    <property type="entry name" value="Bet_v_1"/>
    <property type="match status" value="1"/>
</dbReference>
<dbReference type="Proteomes" id="UP000222542">
    <property type="component" value="Unassembled WGS sequence"/>
</dbReference>
<dbReference type="OMA" id="LVSTMCP"/>
<dbReference type="EMBL" id="AYRZ02000089">
    <property type="protein sequence ID" value="PHT62265.1"/>
    <property type="molecule type" value="Genomic_DNA"/>
</dbReference>
<dbReference type="Gramene" id="PHT62265">
    <property type="protein sequence ID" value="PHT62265"/>
    <property type="gene ID" value="T459_33899"/>
</dbReference>
<keyword evidence="3" id="KW-1185">Reference proteome</keyword>
<evidence type="ECO:0000259" key="1">
    <source>
        <dbReference type="Pfam" id="PF00407"/>
    </source>
</evidence>
<dbReference type="InterPro" id="IPR051761">
    <property type="entry name" value="MLP-like_ligand-binding"/>
</dbReference>
<comment type="caution">
    <text evidence="2">The sequence shown here is derived from an EMBL/GenBank/DDBJ whole genome shotgun (WGS) entry which is preliminary data.</text>
</comment>
<dbReference type="AlphaFoldDB" id="A0A2G2XXQ1"/>
<dbReference type="PANTHER" id="PTHR31907">
    <property type="entry name" value="MLP-LIKE PROTEIN 423"/>
    <property type="match status" value="1"/>
</dbReference>
<gene>
    <name evidence="2" type="ORF">T459_33899</name>
</gene>
<accession>A0A2G2XXQ1</accession>
<dbReference type="GO" id="GO:0006952">
    <property type="term" value="P:defense response"/>
    <property type="evidence" value="ECO:0007669"/>
    <property type="project" value="InterPro"/>
</dbReference>
<dbReference type="InterPro" id="IPR023393">
    <property type="entry name" value="START-like_dom_sf"/>
</dbReference>
<dbReference type="InterPro" id="IPR000916">
    <property type="entry name" value="Bet_v_I/MLP"/>
</dbReference>
<sequence length="50" mass="5800">MFFMMFLHKPHHISTMCPLHIQGCELIDGVFGTVGSKLFWTYNLGKPKIF</sequence>